<comment type="catalytic activity">
    <reaction evidence="1">
        <text>alpha,alpha-trehalose + 3'-phosphoadenylyl sulfate = 2-O-sulfo-alpha,alpha-trehalose + adenosine 3',5'-bisphosphate + H(+)</text>
        <dbReference type="Rhea" id="RHEA:41608"/>
        <dbReference type="ChEBI" id="CHEBI:15378"/>
        <dbReference type="ChEBI" id="CHEBI:16551"/>
        <dbReference type="ChEBI" id="CHEBI:58339"/>
        <dbReference type="ChEBI" id="CHEBI:58343"/>
        <dbReference type="ChEBI" id="CHEBI:60091"/>
        <dbReference type="EC" id="2.8.2.37"/>
    </reaction>
</comment>
<feature type="domain" description="Sulphotransferase Stf0" evidence="2">
    <location>
        <begin position="9"/>
        <end position="240"/>
    </location>
</feature>
<sequence>MTRPGTDGYLICATPRTGSTLLCGLLTSSGVAGHPASYFNRRGLHDYAETWQIDRPRDGRIDRTYLRAATAAGTTPNGVFAARIMAESLPELISDLAADSPPADSELELLSSRFGRLRFVHLRRGDVVAQAVSWAKALQTHFWHPHEAVRPGGVAPHYDEQLIGRLVTAIEQFEEAWADWFTAQGVVPHRVTYEELSADPVDTAHGVLDHLGLQLPAGRELVVGHRKQADRVNSDWVERFGSHRA</sequence>
<dbReference type="AlphaFoldDB" id="A0A1H2AHV6"/>
<dbReference type="SUPFAM" id="SSF52540">
    <property type="entry name" value="P-loop containing nucleoside triphosphate hydrolases"/>
    <property type="match status" value="1"/>
</dbReference>
<dbReference type="PIRSF" id="PIRSF021497">
    <property type="entry name" value="Sulphotransferase_Stf0"/>
    <property type="match status" value="1"/>
</dbReference>
<proteinExistence type="inferred from homology"/>
<keyword evidence="1" id="KW-0119">Carbohydrate metabolism</keyword>
<name>A0A1H2AHV6_9ACTN</name>
<dbReference type="Gene3D" id="3.40.50.300">
    <property type="entry name" value="P-loop containing nucleotide triphosphate hydrolases"/>
    <property type="match status" value="1"/>
</dbReference>
<dbReference type="Proteomes" id="UP000199103">
    <property type="component" value="Chromosome I"/>
</dbReference>
<dbReference type="EMBL" id="LT629772">
    <property type="protein sequence ID" value="SDT45553.1"/>
    <property type="molecule type" value="Genomic_DNA"/>
</dbReference>
<evidence type="ECO:0000313" key="3">
    <source>
        <dbReference type="EMBL" id="SDT45553.1"/>
    </source>
</evidence>
<keyword evidence="4" id="KW-1185">Reference proteome</keyword>
<dbReference type="OrthoDB" id="5562925at2"/>
<reference evidence="3 4" key="1">
    <citation type="submission" date="2016-10" db="EMBL/GenBank/DDBJ databases">
        <authorList>
            <person name="de Groot N.N."/>
        </authorList>
    </citation>
    <scope>NUCLEOTIDE SEQUENCE [LARGE SCALE GENOMIC DNA]</scope>
    <source>
        <strain evidence="3 4">DSM 21800</strain>
    </source>
</reference>
<comment type="similarity">
    <text evidence="1">Belongs to the Stf0 sulfotransferase family.</text>
</comment>
<dbReference type="RefSeq" id="WP_157683861.1">
    <property type="nucleotide sequence ID" value="NZ_LT629772.1"/>
</dbReference>
<organism evidence="3 4">
    <name type="scientific">Microlunatus soli</name>
    <dbReference type="NCBI Taxonomy" id="630515"/>
    <lineage>
        <taxon>Bacteria</taxon>
        <taxon>Bacillati</taxon>
        <taxon>Actinomycetota</taxon>
        <taxon>Actinomycetes</taxon>
        <taxon>Propionibacteriales</taxon>
        <taxon>Propionibacteriaceae</taxon>
        <taxon>Microlunatus</taxon>
    </lineage>
</organism>
<evidence type="ECO:0000256" key="1">
    <source>
        <dbReference type="PIRNR" id="PIRNR021497"/>
    </source>
</evidence>
<dbReference type="InterPro" id="IPR024628">
    <property type="entry name" value="Sulfotransferase_Stf0_dom"/>
</dbReference>
<protein>
    <recommendedName>
        <fullName evidence="1">Trehalose 2-sulfotransferase</fullName>
    </recommendedName>
</protein>
<dbReference type="GO" id="GO:0016740">
    <property type="term" value="F:transferase activity"/>
    <property type="evidence" value="ECO:0007669"/>
    <property type="project" value="UniProtKB-UniRule"/>
</dbReference>
<comment type="function">
    <text evidence="1">Catalyzes the sulfuryl group transfer from 3'-phosphoadenosine-5'-phosphosulfate (PAPS) to trehalose, leading to trehalose-2-sulfate (T2S).</text>
</comment>
<accession>A0A1H2AHV6</accession>
<comment type="pathway">
    <text evidence="1">Glycolipid metabolism.</text>
</comment>
<evidence type="ECO:0000259" key="2">
    <source>
        <dbReference type="Pfam" id="PF09037"/>
    </source>
</evidence>
<dbReference type="InterPro" id="IPR027417">
    <property type="entry name" value="P-loop_NTPase"/>
</dbReference>
<evidence type="ECO:0000313" key="4">
    <source>
        <dbReference type="Proteomes" id="UP000199103"/>
    </source>
</evidence>
<keyword evidence="1 3" id="KW-0808">Transferase</keyword>
<dbReference type="Pfam" id="PF09037">
    <property type="entry name" value="Sulphotransf"/>
    <property type="match status" value="1"/>
</dbReference>
<dbReference type="STRING" id="630515.SAMN04489812_5953"/>
<gene>
    <name evidence="3" type="ORF">SAMN04489812_5953</name>
</gene>
<dbReference type="InterPro" id="IPR015124">
    <property type="entry name" value="Stf0"/>
</dbReference>